<comment type="caution">
    <text evidence="3">The sequence shown here is derived from an EMBL/GenBank/DDBJ whole genome shotgun (WGS) entry which is preliminary data.</text>
</comment>
<dbReference type="PANTHER" id="PTHR43567">
    <property type="entry name" value="FLAVOREDOXIN-RELATED-RELATED"/>
    <property type="match status" value="1"/>
</dbReference>
<dbReference type="InterPro" id="IPR052174">
    <property type="entry name" value="Flavoredoxin"/>
</dbReference>
<evidence type="ECO:0000259" key="2">
    <source>
        <dbReference type="Pfam" id="PF01613"/>
    </source>
</evidence>
<gene>
    <name evidence="3" type="ORF">LG35_05295</name>
</gene>
<evidence type="ECO:0000313" key="4">
    <source>
        <dbReference type="Proteomes" id="UP000030889"/>
    </source>
</evidence>
<dbReference type="InterPro" id="IPR002563">
    <property type="entry name" value="Flavin_Rdtase-like_dom"/>
</dbReference>
<dbReference type="Proteomes" id="UP000030889">
    <property type="component" value="Unassembled WGS sequence"/>
</dbReference>
<comment type="similarity">
    <text evidence="1">Belongs to the flavoredoxin family.</text>
</comment>
<feature type="domain" description="Flavin reductase like" evidence="2">
    <location>
        <begin position="11"/>
        <end position="148"/>
    </location>
</feature>
<organism evidence="3 4">
    <name type="scientific">Alistipes inops</name>
    <dbReference type="NCBI Taxonomy" id="1501391"/>
    <lineage>
        <taxon>Bacteria</taxon>
        <taxon>Pseudomonadati</taxon>
        <taxon>Bacteroidota</taxon>
        <taxon>Bacteroidia</taxon>
        <taxon>Bacteroidales</taxon>
        <taxon>Rikenellaceae</taxon>
        <taxon>Alistipes</taxon>
    </lineage>
</organism>
<dbReference type="PANTHER" id="PTHR43567:SF5">
    <property type="entry name" value="HYPOTHETICAL CYTOSOLIC PROTEIN"/>
    <property type="match status" value="1"/>
</dbReference>
<evidence type="ECO:0000313" key="3">
    <source>
        <dbReference type="EMBL" id="KHE42304.1"/>
    </source>
</evidence>
<accession>A0ABR4YJ70</accession>
<dbReference type="InterPro" id="IPR012349">
    <property type="entry name" value="Split_barrel_FMN-bd"/>
</dbReference>
<dbReference type="Pfam" id="PF01613">
    <property type="entry name" value="Flavin_Reduct"/>
    <property type="match status" value="1"/>
</dbReference>
<reference evidence="3 4" key="1">
    <citation type="submission" date="2014-09" db="EMBL/GenBank/DDBJ databases">
        <title>Alistipes sp. 627, sp. nov., a novel member of the family Rikenellaceae isolated from human faeces.</title>
        <authorList>
            <person name="Shkoporov A.N."/>
            <person name="Chaplin A.V."/>
            <person name="Motuzova O.V."/>
            <person name="Kafarskaia L.I."/>
            <person name="Khokhlova E.V."/>
            <person name="Efimov B.A."/>
        </authorList>
    </citation>
    <scope>NUCLEOTIDE SEQUENCE [LARGE SCALE GENOMIC DNA]</scope>
    <source>
        <strain evidence="3 4">627</strain>
    </source>
</reference>
<evidence type="ECO:0000256" key="1">
    <source>
        <dbReference type="ARBA" id="ARBA00038054"/>
    </source>
</evidence>
<protein>
    <submittedName>
        <fullName evidence="3">Flavin reductase</fullName>
    </submittedName>
</protein>
<sequence>MPGNVIEMIGRQWMLVTAGSGEQCNTMTASWGGIGVIWGQPAATVYIRPQRYTREFVDAEPRLTLSFMGEEYRRALAYCGAHSGRTEEKIARAGLTVEHTPAGTPCIGGAEIVLECRKMYRDRFGPAEFLEKELIDAWYPEKDFHYLYICAIEKVYVRE</sequence>
<keyword evidence="4" id="KW-1185">Reference proteome</keyword>
<proteinExistence type="inferred from homology"/>
<name>A0ABR4YJ70_9BACT</name>
<dbReference type="SUPFAM" id="SSF50475">
    <property type="entry name" value="FMN-binding split barrel"/>
    <property type="match status" value="1"/>
</dbReference>
<dbReference type="EMBL" id="JRGF01000005">
    <property type="protein sequence ID" value="KHE42304.1"/>
    <property type="molecule type" value="Genomic_DNA"/>
</dbReference>
<dbReference type="Gene3D" id="2.30.110.10">
    <property type="entry name" value="Electron Transport, Fmn-binding Protein, Chain A"/>
    <property type="match status" value="1"/>
</dbReference>